<protein>
    <submittedName>
        <fullName evidence="2">Uncharacterized protein</fullName>
    </submittedName>
</protein>
<dbReference type="AlphaFoldDB" id="S4P0V3"/>
<reference evidence="2" key="2">
    <citation type="submission" date="2013-05" db="EMBL/GenBank/DDBJ databases">
        <authorList>
            <person name="Carter J.-M."/>
            <person name="Baker S.C."/>
            <person name="Pink R."/>
            <person name="Carter D.R.F."/>
            <person name="Collins A."/>
            <person name="Tomlin J."/>
            <person name="Gibbs M."/>
            <person name="Breuker C.J."/>
        </authorList>
    </citation>
    <scope>NUCLEOTIDE SEQUENCE</scope>
    <source>
        <tissue evidence="2">Ovary</tissue>
    </source>
</reference>
<evidence type="ECO:0000313" key="2">
    <source>
        <dbReference type="EMBL" id="JAA81798.1"/>
    </source>
</evidence>
<feature type="non-terminal residue" evidence="2">
    <location>
        <position position="98"/>
    </location>
</feature>
<feature type="region of interest" description="Disordered" evidence="1">
    <location>
        <begin position="1"/>
        <end position="22"/>
    </location>
</feature>
<name>S4P0V3_9NEOP</name>
<organism evidence="2">
    <name type="scientific">Pararge aegeria</name>
    <name type="common">speckled wood butterfly</name>
    <dbReference type="NCBI Taxonomy" id="116150"/>
    <lineage>
        <taxon>Eukaryota</taxon>
        <taxon>Metazoa</taxon>
        <taxon>Ecdysozoa</taxon>
        <taxon>Arthropoda</taxon>
        <taxon>Hexapoda</taxon>
        <taxon>Insecta</taxon>
        <taxon>Pterygota</taxon>
        <taxon>Neoptera</taxon>
        <taxon>Endopterygota</taxon>
        <taxon>Lepidoptera</taxon>
        <taxon>Glossata</taxon>
        <taxon>Ditrysia</taxon>
        <taxon>Papilionoidea</taxon>
        <taxon>Nymphalidae</taxon>
        <taxon>Satyrinae</taxon>
        <taxon>Satyrini</taxon>
        <taxon>Parargina</taxon>
        <taxon>Pararge</taxon>
    </lineage>
</organism>
<feature type="region of interest" description="Disordered" evidence="1">
    <location>
        <begin position="55"/>
        <end position="86"/>
    </location>
</feature>
<proteinExistence type="predicted"/>
<dbReference type="EMBL" id="GAIX01010762">
    <property type="protein sequence ID" value="JAA81798.1"/>
    <property type="molecule type" value="Transcribed_RNA"/>
</dbReference>
<evidence type="ECO:0000256" key="1">
    <source>
        <dbReference type="SAM" id="MobiDB-lite"/>
    </source>
</evidence>
<sequence>MLLQNLLKEQKDKEVDQPIEGEDGAKIKSEVVALDTVDSNLGSNTVQQTNTNIICNNHNDDEDNDPPKEKPISLKRSHEMDEDEIATQKIKETFQIMG</sequence>
<feature type="compositionally biased region" description="Basic and acidic residues" evidence="1">
    <location>
        <begin position="65"/>
        <end position="79"/>
    </location>
</feature>
<accession>S4P0V3</accession>
<reference evidence="2" key="1">
    <citation type="journal article" date="2013" name="BMC Genomics">
        <title>Unscrambling butterfly oogenesis.</title>
        <authorList>
            <person name="Carter J.M."/>
            <person name="Baker S.C."/>
            <person name="Pink R."/>
            <person name="Carter D.R."/>
            <person name="Collins A."/>
            <person name="Tomlin J."/>
            <person name="Gibbs M."/>
            <person name="Breuker C.J."/>
        </authorList>
    </citation>
    <scope>NUCLEOTIDE SEQUENCE</scope>
    <source>
        <tissue evidence="2">Ovary</tissue>
    </source>
</reference>